<gene>
    <name evidence="1" type="ORF">VB776_06510</name>
</gene>
<dbReference type="Proteomes" id="UP001303899">
    <property type="component" value="Unassembled WGS sequence"/>
</dbReference>
<proteinExistence type="predicted"/>
<evidence type="ECO:0000313" key="2">
    <source>
        <dbReference type="Proteomes" id="UP001303899"/>
    </source>
</evidence>
<dbReference type="RefSeq" id="WP_323327212.1">
    <property type="nucleotide sequence ID" value="NZ_JAYGIL010000006.1"/>
</dbReference>
<protein>
    <submittedName>
        <fullName evidence="1">Uncharacterized protein</fullName>
    </submittedName>
</protein>
<evidence type="ECO:0000313" key="1">
    <source>
        <dbReference type="EMBL" id="MEA5402558.1"/>
    </source>
</evidence>
<name>A0ABU5S2Q8_9BACT</name>
<keyword evidence="2" id="KW-1185">Reference proteome</keyword>
<comment type="caution">
    <text evidence="1">The sequence shown here is derived from an EMBL/GenBank/DDBJ whole genome shotgun (WGS) entry which is preliminary data.</text>
</comment>
<sequence>MKYYPLLAEMILEESKSHKTENLKASQANDANKSWLERFFDFLTPSNIHVATSYNL</sequence>
<reference evidence="1 2" key="1">
    <citation type="submission" date="2023-12" db="EMBL/GenBank/DDBJ databases">
        <title>Novel species of the genus Arcicella isolated from rivers.</title>
        <authorList>
            <person name="Lu H."/>
        </authorList>
    </citation>
    <scope>NUCLEOTIDE SEQUENCE [LARGE SCALE GENOMIC DNA]</scope>
    <source>
        <strain evidence="1 2">DC2W</strain>
    </source>
</reference>
<dbReference type="EMBL" id="JAYGIL010000006">
    <property type="protein sequence ID" value="MEA5402558.1"/>
    <property type="molecule type" value="Genomic_DNA"/>
</dbReference>
<organism evidence="1 2">
    <name type="scientific">Arcicella gelida</name>
    <dbReference type="NCBI Taxonomy" id="2984195"/>
    <lineage>
        <taxon>Bacteria</taxon>
        <taxon>Pseudomonadati</taxon>
        <taxon>Bacteroidota</taxon>
        <taxon>Cytophagia</taxon>
        <taxon>Cytophagales</taxon>
        <taxon>Flectobacillaceae</taxon>
        <taxon>Arcicella</taxon>
    </lineage>
</organism>
<accession>A0ABU5S2Q8</accession>